<dbReference type="PANTHER" id="PTHR24559:SF450">
    <property type="entry name" value="RNA-DIRECTED DNA POLYMERASE HOMOLOG"/>
    <property type="match status" value="1"/>
</dbReference>
<dbReference type="EMBL" id="QJKJ01000601">
    <property type="protein sequence ID" value="RDY11665.1"/>
    <property type="molecule type" value="Genomic_DNA"/>
</dbReference>
<name>A0A371I9I6_MUCPR</name>
<keyword evidence="2" id="KW-1185">Reference proteome</keyword>
<dbReference type="OrthoDB" id="437338at2759"/>
<reference evidence="1" key="1">
    <citation type="submission" date="2018-05" db="EMBL/GenBank/DDBJ databases">
        <title>Draft genome of Mucuna pruriens seed.</title>
        <authorList>
            <person name="Nnadi N.E."/>
            <person name="Vos R."/>
            <person name="Hasami M.H."/>
            <person name="Devisetty U.K."/>
            <person name="Aguiy J.C."/>
        </authorList>
    </citation>
    <scope>NUCLEOTIDE SEQUENCE [LARGE SCALE GENOMIC DNA]</scope>
    <source>
        <strain evidence="1">JCA_2017</strain>
    </source>
</reference>
<evidence type="ECO:0000313" key="1">
    <source>
        <dbReference type="EMBL" id="RDY11665.1"/>
    </source>
</evidence>
<feature type="non-terminal residue" evidence="1">
    <location>
        <position position="1"/>
    </location>
</feature>
<dbReference type="InterPro" id="IPR053134">
    <property type="entry name" value="RNA-dir_DNA_polymerase"/>
</dbReference>
<evidence type="ECO:0008006" key="3">
    <source>
        <dbReference type="Google" id="ProtNLM"/>
    </source>
</evidence>
<dbReference type="Gene3D" id="3.30.70.270">
    <property type="match status" value="1"/>
</dbReference>
<dbReference type="STRING" id="157652.A0A371I9I6"/>
<gene>
    <name evidence="1" type="ORF">CR513_03655</name>
</gene>
<protein>
    <recommendedName>
        <fullName evidence="3">Reverse transcriptase domain-containing protein</fullName>
    </recommendedName>
</protein>
<dbReference type="InterPro" id="IPR043502">
    <property type="entry name" value="DNA/RNA_pol_sf"/>
</dbReference>
<dbReference type="AlphaFoldDB" id="A0A371I9I6"/>
<comment type="caution">
    <text evidence="1">The sequence shown here is derived from an EMBL/GenBank/DDBJ whole genome shotgun (WGS) entry which is preliminary data.</text>
</comment>
<accession>A0A371I9I6</accession>
<dbReference type="PANTHER" id="PTHR24559">
    <property type="entry name" value="TRANSPOSON TY3-I GAG-POL POLYPROTEIN"/>
    <property type="match status" value="1"/>
</dbReference>
<dbReference type="Gene3D" id="3.10.10.10">
    <property type="entry name" value="HIV Type 1 Reverse Transcriptase, subunit A, domain 1"/>
    <property type="match status" value="1"/>
</dbReference>
<proteinExistence type="predicted"/>
<dbReference type="SUPFAM" id="SSF56672">
    <property type="entry name" value="DNA/RNA polymerases"/>
    <property type="match status" value="1"/>
</dbReference>
<dbReference type="InterPro" id="IPR043128">
    <property type="entry name" value="Rev_trsase/Diguanyl_cyclase"/>
</dbReference>
<organism evidence="1 2">
    <name type="scientific">Mucuna pruriens</name>
    <name type="common">Velvet bean</name>
    <name type="synonym">Dolichos pruriens</name>
    <dbReference type="NCBI Taxonomy" id="157652"/>
    <lineage>
        <taxon>Eukaryota</taxon>
        <taxon>Viridiplantae</taxon>
        <taxon>Streptophyta</taxon>
        <taxon>Embryophyta</taxon>
        <taxon>Tracheophyta</taxon>
        <taxon>Spermatophyta</taxon>
        <taxon>Magnoliopsida</taxon>
        <taxon>eudicotyledons</taxon>
        <taxon>Gunneridae</taxon>
        <taxon>Pentapetalae</taxon>
        <taxon>rosids</taxon>
        <taxon>fabids</taxon>
        <taxon>Fabales</taxon>
        <taxon>Fabaceae</taxon>
        <taxon>Papilionoideae</taxon>
        <taxon>50 kb inversion clade</taxon>
        <taxon>NPAAA clade</taxon>
        <taxon>indigoferoid/millettioid clade</taxon>
        <taxon>Phaseoleae</taxon>
        <taxon>Mucuna</taxon>
    </lineage>
</organism>
<evidence type="ECO:0000313" key="2">
    <source>
        <dbReference type="Proteomes" id="UP000257109"/>
    </source>
</evidence>
<sequence>MKKMLLAKKEPLYLLPTNICFHFSAQLSDLPVCFTKMLESFQGLFLKEIHVDYHLSGEYSTKLISLWELPCKIKQHTKLTLRKARKFNNRWESSSKKAGSRREKDHVLHPISCLDNLLDELCGACIFSKIDLSNGYHQIHMRESDKWKTAFKTKFCLYE</sequence>
<dbReference type="Proteomes" id="UP000257109">
    <property type="component" value="Unassembled WGS sequence"/>
</dbReference>